<keyword evidence="2" id="KW-1185">Reference proteome</keyword>
<organism evidence="1 2">
    <name type="scientific">Clohesyomyces aquaticus</name>
    <dbReference type="NCBI Taxonomy" id="1231657"/>
    <lineage>
        <taxon>Eukaryota</taxon>
        <taxon>Fungi</taxon>
        <taxon>Dikarya</taxon>
        <taxon>Ascomycota</taxon>
        <taxon>Pezizomycotina</taxon>
        <taxon>Dothideomycetes</taxon>
        <taxon>Pleosporomycetidae</taxon>
        <taxon>Pleosporales</taxon>
        <taxon>Lindgomycetaceae</taxon>
        <taxon>Clohesyomyces</taxon>
    </lineage>
</organism>
<evidence type="ECO:0000313" key="2">
    <source>
        <dbReference type="Proteomes" id="UP000193144"/>
    </source>
</evidence>
<proteinExistence type="predicted"/>
<accession>A0A1Y2A346</accession>
<protein>
    <recommendedName>
        <fullName evidence="3">SGNH hydrolase-type esterase domain-containing protein</fullName>
    </recommendedName>
</protein>
<dbReference type="OrthoDB" id="2150942at2759"/>
<gene>
    <name evidence="1" type="ORF">BCR34DRAFT_475547</name>
</gene>
<reference evidence="1 2" key="1">
    <citation type="submission" date="2016-07" db="EMBL/GenBank/DDBJ databases">
        <title>Pervasive Adenine N6-methylation of Active Genes in Fungi.</title>
        <authorList>
            <consortium name="DOE Joint Genome Institute"/>
            <person name="Mondo S.J."/>
            <person name="Dannebaum R.O."/>
            <person name="Kuo R.C."/>
            <person name="Labutti K."/>
            <person name="Haridas S."/>
            <person name="Kuo A."/>
            <person name="Salamov A."/>
            <person name="Ahrendt S.R."/>
            <person name="Lipzen A."/>
            <person name="Sullivan W."/>
            <person name="Andreopoulos W.B."/>
            <person name="Clum A."/>
            <person name="Lindquist E."/>
            <person name="Daum C."/>
            <person name="Ramamoorthy G.K."/>
            <person name="Gryganskyi A."/>
            <person name="Culley D."/>
            <person name="Magnuson J.K."/>
            <person name="James T.Y."/>
            <person name="O'Malley M.A."/>
            <person name="Stajich J.E."/>
            <person name="Spatafora J.W."/>
            <person name="Visel A."/>
            <person name="Grigoriev I.V."/>
        </authorList>
    </citation>
    <scope>NUCLEOTIDE SEQUENCE [LARGE SCALE GENOMIC DNA]</scope>
    <source>
        <strain evidence="1 2">CBS 115471</strain>
    </source>
</reference>
<dbReference type="EMBL" id="MCFA01000015">
    <property type="protein sequence ID" value="ORY16874.1"/>
    <property type="molecule type" value="Genomic_DNA"/>
</dbReference>
<name>A0A1Y2A346_9PLEO</name>
<dbReference type="AlphaFoldDB" id="A0A1Y2A346"/>
<comment type="caution">
    <text evidence="1">The sequence shown here is derived from an EMBL/GenBank/DDBJ whole genome shotgun (WGS) entry which is preliminary data.</text>
</comment>
<sequence length="316" mass="35690">MASSTNPAGVNHYAFYNEWKGHRIEHLEMCQSVIQTLRPRKPVVYLAGDSSLDNKAWIPSAGRGGELLPVDVPEIYESILNRPRPKPDVAFWLNHFLGERATALNTAVEESMLRQRFDELLPQDKFIRDNITSDDILIVSVGANDIALRPTYATIWNMLRLAWLTGRKSLENGSASALSYFQELFGEEIETYVNRLCFKTKPRLVLICMIYFPLESAAGPQQSWAEMQLKALGYNSYPTQLQTGIRTIFEQATKNIKVEGTEVVPFKLFEVLDGKNVEDYVARVEPSVQGGRKMGEAFVKILESKGVIDQPESWAV</sequence>
<dbReference type="Proteomes" id="UP000193144">
    <property type="component" value="Unassembled WGS sequence"/>
</dbReference>
<evidence type="ECO:0008006" key="3">
    <source>
        <dbReference type="Google" id="ProtNLM"/>
    </source>
</evidence>
<evidence type="ECO:0000313" key="1">
    <source>
        <dbReference type="EMBL" id="ORY16874.1"/>
    </source>
</evidence>